<organism evidence="2 3">
    <name type="scientific">Streptomyces qinglanensis</name>
    <dbReference type="NCBI Taxonomy" id="943816"/>
    <lineage>
        <taxon>Bacteria</taxon>
        <taxon>Bacillati</taxon>
        <taxon>Actinomycetota</taxon>
        <taxon>Actinomycetes</taxon>
        <taxon>Kitasatosporales</taxon>
        <taxon>Streptomycetaceae</taxon>
        <taxon>Streptomyces</taxon>
    </lineage>
</organism>
<dbReference type="Proteomes" id="UP000182841">
    <property type="component" value="Unassembled WGS sequence"/>
</dbReference>
<dbReference type="EMBL" id="FOGO01000003">
    <property type="protein sequence ID" value="SER62884.1"/>
    <property type="molecule type" value="Genomic_DNA"/>
</dbReference>
<protein>
    <recommendedName>
        <fullName evidence="1">DUF8094 domain-containing protein</fullName>
    </recommendedName>
</protein>
<dbReference type="RefSeq" id="WP_143081818.1">
    <property type="nucleotide sequence ID" value="NZ_FOGO01000003.1"/>
</dbReference>
<feature type="domain" description="DUF8094" evidence="1">
    <location>
        <begin position="54"/>
        <end position="354"/>
    </location>
</feature>
<evidence type="ECO:0000259" key="1">
    <source>
        <dbReference type="Pfam" id="PF26366"/>
    </source>
</evidence>
<accession>A0A1H9QR16</accession>
<sequence>MRESQEAGRRAPYGTGAIGRNKAAGLAVLAAVAVSLTGCGDSAAEGDKKAAEPEGVVTEAEAAKIVDRYVSVNNRANKTNDGKLLSTVEGGALLEQSQAGYKADADLSKKEQAASAEPFSYVDRTYLIPRKGKATWFAVKTRTKDKEGTSKYPQLIVFDRDKGKSNGKAAGGWKNVASVSLVDDEKKTVPLAKDEDGFVRVLPTGSGAEGSSAKGVEKLSTSLADLYTIRGPLSSSEFADTKAARSVHEVPKEVGKDLGKRATAQFKEGESEHEKIYTFRTRDKGTYAVFNTAVDVDQQVIADNLEMVPAPNLHPFVGKKPSKGFSLHWLHQSSAVLPAHGKPQLLDYEVELTSVRRLHHAAGAV</sequence>
<evidence type="ECO:0000313" key="3">
    <source>
        <dbReference type="Proteomes" id="UP000182841"/>
    </source>
</evidence>
<dbReference type="AlphaFoldDB" id="A0A1H9QR16"/>
<keyword evidence="3" id="KW-1185">Reference proteome</keyword>
<reference evidence="3" key="1">
    <citation type="submission" date="2016-10" db="EMBL/GenBank/DDBJ databases">
        <authorList>
            <person name="Varghese N."/>
            <person name="Submissions S."/>
        </authorList>
    </citation>
    <scope>NUCLEOTIDE SEQUENCE [LARGE SCALE GENOMIC DNA]</scope>
    <source>
        <strain evidence="3">CGMCC 4.6825</strain>
    </source>
</reference>
<dbReference type="Pfam" id="PF26366">
    <property type="entry name" value="DUF8094"/>
    <property type="match status" value="1"/>
</dbReference>
<proteinExistence type="predicted"/>
<gene>
    <name evidence="2" type="ORF">SAMN05421870_10360</name>
</gene>
<name>A0A1H9QR16_9ACTN</name>
<dbReference type="InterPro" id="IPR058407">
    <property type="entry name" value="DUF8094"/>
</dbReference>
<evidence type="ECO:0000313" key="2">
    <source>
        <dbReference type="EMBL" id="SER62884.1"/>
    </source>
</evidence>
<dbReference type="OrthoDB" id="4117724at2"/>